<evidence type="ECO:0000256" key="1">
    <source>
        <dbReference type="SAM" id="MobiDB-lite"/>
    </source>
</evidence>
<reference evidence="2 3" key="1">
    <citation type="journal article" date="2018" name="Biotechnol. Biofuels">
        <title>Integrative visual omics of the white-rot fungus Polyporus brumalis exposes the biotechnological potential of its oxidative enzymes for delignifying raw plant biomass.</title>
        <authorList>
            <person name="Miyauchi S."/>
            <person name="Rancon A."/>
            <person name="Drula E."/>
            <person name="Hage H."/>
            <person name="Chaduli D."/>
            <person name="Favel A."/>
            <person name="Grisel S."/>
            <person name="Henrissat B."/>
            <person name="Herpoel-Gimbert I."/>
            <person name="Ruiz-Duenas F.J."/>
            <person name="Chevret D."/>
            <person name="Hainaut M."/>
            <person name="Lin J."/>
            <person name="Wang M."/>
            <person name="Pangilinan J."/>
            <person name="Lipzen A."/>
            <person name="Lesage-Meessen L."/>
            <person name="Navarro D."/>
            <person name="Riley R."/>
            <person name="Grigoriev I.V."/>
            <person name="Zhou S."/>
            <person name="Raouche S."/>
            <person name="Rosso M.N."/>
        </authorList>
    </citation>
    <scope>NUCLEOTIDE SEQUENCE [LARGE SCALE GENOMIC DNA]</scope>
    <source>
        <strain evidence="2 3">BRFM 1820</strain>
    </source>
</reference>
<protein>
    <submittedName>
        <fullName evidence="2">Uncharacterized protein</fullName>
    </submittedName>
</protein>
<keyword evidence="3" id="KW-1185">Reference proteome</keyword>
<evidence type="ECO:0000313" key="3">
    <source>
        <dbReference type="Proteomes" id="UP000256964"/>
    </source>
</evidence>
<proteinExistence type="predicted"/>
<feature type="region of interest" description="Disordered" evidence="1">
    <location>
        <begin position="24"/>
        <end position="60"/>
    </location>
</feature>
<dbReference type="Proteomes" id="UP000256964">
    <property type="component" value="Unassembled WGS sequence"/>
</dbReference>
<name>A0A371DFK4_9APHY</name>
<dbReference type="AlphaFoldDB" id="A0A371DFK4"/>
<evidence type="ECO:0000313" key="2">
    <source>
        <dbReference type="EMBL" id="RDX51296.1"/>
    </source>
</evidence>
<accession>A0A371DFK4</accession>
<feature type="compositionally biased region" description="Basic residues" evidence="1">
    <location>
        <begin position="29"/>
        <end position="45"/>
    </location>
</feature>
<sequence>MTALLELEPRGGMVDEPVVMRDTSQSTFTRHRPAGSGIRSKHTSRKSCASRTGPPPGTVSSRLKYVRNLMYAAALVIIYGRHDRLPTARARDSLHLDLLGVITSTVDICGGFSAHHRGAQRAQRADELGDDHGLAVVPVRLRARGRRLARCKDPEQEARERDGCHRVCEVQDKREIVVDAV</sequence>
<gene>
    <name evidence="2" type="ORF">OH76DRAFT_1401611</name>
</gene>
<organism evidence="2 3">
    <name type="scientific">Lentinus brumalis</name>
    <dbReference type="NCBI Taxonomy" id="2498619"/>
    <lineage>
        <taxon>Eukaryota</taxon>
        <taxon>Fungi</taxon>
        <taxon>Dikarya</taxon>
        <taxon>Basidiomycota</taxon>
        <taxon>Agaricomycotina</taxon>
        <taxon>Agaricomycetes</taxon>
        <taxon>Polyporales</taxon>
        <taxon>Polyporaceae</taxon>
        <taxon>Lentinus</taxon>
    </lineage>
</organism>
<dbReference type="EMBL" id="KZ857395">
    <property type="protein sequence ID" value="RDX51296.1"/>
    <property type="molecule type" value="Genomic_DNA"/>
</dbReference>